<feature type="coiled-coil region" evidence="2">
    <location>
        <begin position="532"/>
        <end position="566"/>
    </location>
</feature>
<dbReference type="InterPro" id="IPR029058">
    <property type="entry name" value="AB_hydrolase_fold"/>
</dbReference>
<evidence type="ECO:0000313" key="7">
    <source>
        <dbReference type="Proteomes" id="UP000327157"/>
    </source>
</evidence>
<reference evidence="6 7" key="1">
    <citation type="submission" date="2019-09" db="EMBL/GenBank/DDBJ databases">
        <authorList>
            <person name="Ou C."/>
        </authorList>
    </citation>
    <scope>NUCLEOTIDE SEQUENCE [LARGE SCALE GENOMIC DNA]</scope>
    <source>
        <strain evidence="6">S2</strain>
        <tissue evidence="6">Leaf</tissue>
    </source>
</reference>
<feature type="region of interest" description="Disordered" evidence="3">
    <location>
        <begin position="493"/>
        <end position="514"/>
    </location>
</feature>
<keyword evidence="1" id="KW-0378">Hydrolase</keyword>
<feature type="region of interest" description="Disordered" evidence="3">
    <location>
        <begin position="431"/>
        <end position="458"/>
    </location>
</feature>
<dbReference type="Gene3D" id="3.40.50.1820">
    <property type="entry name" value="alpha/beta hydrolase"/>
    <property type="match status" value="1"/>
</dbReference>
<dbReference type="PANTHER" id="PTHR46023">
    <property type="entry name" value="LIPASE CLASS 3 PROTEIN-LIKE"/>
    <property type="match status" value="1"/>
</dbReference>
<proteinExistence type="predicted"/>
<keyword evidence="7" id="KW-1185">Reference proteome</keyword>
<reference evidence="7" key="2">
    <citation type="submission" date="2019-10" db="EMBL/GenBank/DDBJ databases">
        <title>A de novo genome assembly of a pear dwarfing rootstock.</title>
        <authorList>
            <person name="Wang F."/>
            <person name="Wang J."/>
            <person name="Li S."/>
            <person name="Zhang Y."/>
            <person name="Fang M."/>
            <person name="Ma L."/>
            <person name="Zhao Y."/>
            <person name="Jiang S."/>
        </authorList>
    </citation>
    <scope>NUCLEOTIDE SEQUENCE [LARGE SCALE GENOMIC DNA]</scope>
</reference>
<keyword evidence="2" id="KW-0175">Coiled coil</keyword>
<dbReference type="GO" id="GO:0016787">
    <property type="term" value="F:hydrolase activity"/>
    <property type="evidence" value="ECO:0007669"/>
    <property type="project" value="UniProtKB-KW"/>
</dbReference>
<dbReference type="AlphaFoldDB" id="A0A5N5GBJ6"/>
<protein>
    <recommendedName>
        <fullName evidence="8">Mono-/di-acylglycerol lipase N-terminal domain-containing protein</fullName>
    </recommendedName>
</protein>
<dbReference type="OrthoDB" id="438440at2759"/>
<dbReference type="Pfam" id="PF03893">
    <property type="entry name" value="Lipase3_N"/>
    <property type="match status" value="1"/>
</dbReference>
<evidence type="ECO:0000313" key="6">
    <source>
        <dbReference type="EMBL" id="KAB2611131.1"/>
    </source>
</evidence>
<dbReference type="SUPFAM" id="SSF53474">
    <property type="entry name" value="alpha/beta-Hydrolases"/>
    <property type="match status" value="1"/>
</dbReference>
<evidence type="ECO:0008006" key="8">
    <source>
        <dbReference type="Google" id="ProtNLM"/>
    </source>
</evidence>
<dbReference type="EMBL" id="SMOL01000487">
    <property type="protein sequence ID" value="KAB2611131.1"/>
    <property type="molecule type" value="Genomic_DNA"/>
</dbReference>
<evidence type="ECO:0000256" key="3">
    <source>
        <dbReference type="SAM" id="MobiDB-lite"/>
    </source>
</evidence>
<evidence type="ECO:0000259" key="5">
    <source>
        <dbReference type="Pfam" id="PF03893"/>
    </source>
</evidence>
<dbReference type="PANTHER" id="PTHR46023:SF5">
    <property type="entry name" value="OS02G0780700 PROTEIN"/>
    <property type="match status" value="1"/>
</dbReference>
<dbReference type="Proteomes" id="UP000327157">
    <property type="component" value="Chromosome 17"/>
</dbReference>
<dbReference type="CDD" id="cd00519">
    <property type="entry name" value="Lipase_3"/>
    <property type="match status" value="1"/>
</dbReference>
<reference evidence="6 7" key="3">
    <citation type="submission" date="2019-11" db="EMBL/GenBank/DDBJ databases">
        <title>A de novo genome assembly of a pear dwarfing rootstock.</title>
        <authorList>
            <person name="Wang F."/>
            <person name="Wang J."/>
            <person name="Li S."/>
            <person name="Zhang Y."/>
            <person name="Fang M."/>
            <person name="Ma L."/>
            <person name="Zhao Y."/>
            <person name="Jiang S."/>
        </authorList>
    </citation>
    <scope>NUCLEOTIDE SEQUENCE [LARGE SCALE GENOMIC DNA]</scope>
    <source>
        <strain evidence="6">S2</strain>
        <tissue evidence="6">Leaf</tissue>
    </source>
</reference>
<evidence type="ECO:0000256" key="1">
    <source>
        <dbReference type="ARBA" id="ARBA00022801"/>
    </source>
</evidence>
<dbReference type="InterPro" id="IPR005592">
    <property type="entry name" value="Mono/diacylglycerol_lipase_N"/>
</dbReference>
<evidence type="ECO:0000256" key="2">
    <source>
        <dbReference type="SAM" id="Coils"/>
    </source>
</evidence>
<dbReference type="Pfam" id="PF01764">
    <property type="entry name" value="Lipase_3"/>
    <property type="match status" value="1"/>
</dbReference>
<sequence length="667" mass="73151">MSLEFRIFRVLMFKQFLISISFLMATATMATAAGAAALLYYTLNRKLQSPLSGGDDDEYGRGGVPKHAPLGIERVSHRLIQAPATWLETISTLSETLRFTYSETLGKWPIGDLAFGISFLLKRQGNLHVHGVFGGIDSQQLKGSQTIVELKYLLNLLTLCWHFSKKPFPLFLEETGYSEENVLLQEPKAGILKPAFTILVDHNKKCFLLLIRGTHSIKDTLTAATGAVVPFHHSVVHEGGVSNLVLGYAHCGMVAAARWIAKLAKPCVLKALEEYPDYELKKELSTTTCVTFAPAACMTWELAESGAGFITSVINGADLVPTFSAASVDDLRAEVTASAWINDLRNQIEQTRILSTVYRSASALGSRLPSIASAKAKVAGAGAILRPVSNGTQVAVRRAQSMAQAAWTRPSLGLSSWSCMAPRHRASVALSNSNDEGSYAGSSGGSTETSDPLFTPPKRITSSAAIETIDLPVSSSVGMEWTSEIDCSYSDRMRQDTDGEVGDEREGLTDHDRHEDRMTEVELWQQLEHELYDRTEGEDADVANEIRNAENEIREEEEAAIAEASDGQPESSAPDMKEAHRFFPAGKIMHIVTFYHGGADSESSHSGNEQPEETSVGIFLTPRSLYSKLRLSQTMISDHFMPVYRRQIEKLIKELEEERASIGEVVL</sequence>
<feature type="domain" description="Mono-/di-acylglycerol lipase N-terminal" evidence="5">
    <location>
        <begin position="74"/>
        <end position="145"/>
    </location>
</feature>
<accession>A0A5N5GBJ6</accession>
<organism evidence="6 7">
    <name type="scientific">Pyrus ussuriensis x Pyrus communis</name>
    <dbReference type="NCBI Taxonomy" id="2448454"/>
    <lineage>
        <taxon>Eukaryota</taxon>
        <taxon>Viridiplantae</taxon>
        <taxon>Streptophyta</taxon>
        <taxon>Embryophyta</taxon>
        <taxon>Tracheophyta</taxon>
        <taxon>Spermatophyta</taxon>
        <taxon>Magnoliopsida</taxon>
        <taxon>eudicotyledons</taxon>
        <taxon>Gunneridae</taxon>
        <taxon>Pentapetalae</taxon>
        <taxon>rosids</taxon>
        <taxon>fabids</taxon>
        <taxon>Rosales</taxon>
        <taxon>Rosaceae</taxon>
        <taxon>Amygdaloideae</taxon>
        <taxon>Maleae</taxon>
        <taxon>Pyrus</taxon>
    </lineage>
</organism>
<name>A0A5N5GBJ6_9ROSA</name>
<comment type="caution">
    <text evidence="6">The sequence shown here is derived from an EMBL/GenBank/DDBJ whole genome shotgun (WGS) entry which is preliminary data.</text>
</comment>
<feature type="domain" description="Fungal lipase-type" evidence="4">
    <location>
        <begin position="209"/>
        <end position="280"/>
    </location>
</feature>
<gene>
    <name evidence="6" type="ORF">D8674_019163</name>
</gene>
<dbReference type="InterPro" id="IPR002921">
    <property type="entry name" value="Fungal_lipase-type"/>
</dbReference>
<evidence type="ECO:0000259" key="4">
    <source>
        <dbReference type="Pfam" id="PF01764"/>
    </source>
</evidence>
<dbReference type="GO" id="GO:0016042">
    <property type="term" value="P:lipid catabolic process"/>
    <property type="evidence" value="ECO:0007669"/>
    <property type="project" value="InterPro"/>
</dbReference>